<feature type="domain" description="SnoaL-like" evidence="1">
    <location>
        <begin position="11"/>
        <end position="111"/>
    </location>
</feature>
<dbReference type="EMBL" id="LICS01000014">
    <property type="protein sequence ID" value="KRO95857.1"/>
    <property type="molecule type" value="Genomic_DNA"/>
</dbReference>
<dbReference type="SUPFAM" id="SSF54427">
    <property type="entry name" value="NTF2-like"/>
    <property type="match status" value="1"/>
</dbReference>
<dbReference type="Pfam" id="PF12680">
    <property type="entry name" value="SnoaL_2"/>
    <property type="match status" value="1"/>
</dbReference>
<proteinExistence type="predicted"/>
<dbReference type="Proteomes" id="UP000051027">
    <property type="component" value="Unassembled WGS sequence"/>
</dbReference>
<reference evidence="2 3" key="1">
    <citation type="submission" date="2015-10" db="EMBL/GenBank/DDBJ databases">
        <title>Metagenome-Assembled Genomes uncover a global brackish microbiome.</title>
        <authorList>
            <person name="Hugerth L.W."/>
            <person name="Larsson J."/>
            <person name="Alneberg J."/>
            <person name="Lindh M.V."/>
            <person name="Legrand C."/>
            <person name="Pinhassi J."/>
            <person name="Andersson A.F."/>
        </authorList>
    </citation>
    <scope>NUCLEOTIDE SEQUENCE [LARGE SCALE GENOMIC DNA]</scope>
    <source>
        <strain evidence="2">BACL1 MAG-120820-bin45</strain>
    </source>
</reference>
<dbReference type="Gene3D" id="3.10.450.50">
    <property type="match status" value="1"/>
</dbReference>
<name>A0A0R2U8H5_9GAMM</name>
<dbReference type="STRING" id="1655612.ABS10_05820"/>
<evidence type="ECO:0000313" key="3">
    <source>
        <dbReference type="Proteomes" id="UP000051027"/>
    </source>
</evidence>
<dbReference type="AlphaFoldDB" id="A0A0R2U8H5"/>
<accession>A0A0R2U8H5</accession>
<protein>
    <recommendedName>
        <fullName evidence="1">SnoaL-like domain-containing protein</fullName>
    </recommendedName>
</protein>
<comment type="caution">
    <text evidence="2">The sequence shown here is derived from an EMBL/GenBank/DDBJ whole genome shotgun (WGS) entry which is preliminary data.</text>
</comment>
<dbReference type="InterPro" id="IPR037401">
    <property type="entry name" value="SnoaL-like"/>
</dbReference>
<evidence type="ECO:0000313" key="2">
    <source>
        <dbReference type="EMBL" id="KRO95857.1"/>
    </source>
</evidence>
<dbReference type="InterPro" id="IPR032710">
    <property type="entry name" value="NTF2-like_dom_sf"/>
</dbReference>
<evidence type="ECO:0000259" key="1">
    <source>
        <dbReference type="Pfam" id="PF12680"/>
    </source>
</evidence>
<organism evidence="2 3">
    <name type="scientific">SAR86 cluster bacterium BACL1 MAG-120820-bin45</name>
    <dbReference type="NCBI Taxonomy" id="1655612"/>
    <lineage>
        <taxon>Bacteria</taxon>
        <taxon>Pseudomonadati</taxon>
        <taxon>Pseudomonadota</taxon>
        <taxon>Gammaproteobacteria</taxon>
        <taxon>SAR86 cluster</taxon>
    </lineage>
</organism>
<sequence>MKKLVQSALDNYVLAYSNNDKELFLSLWDSAAIFEDPVGAVPCEGLEAISEFWDFGHVAGMTIKPTNIKTIVCSNEGILQAVMEVRNTSDNSGMNISIVDHFVVNDEGKIISGRAFWDEDSIAQPSNIDSIDINVDDFKNRS</sequence>
<gene>
    <name evidence="2" type="ORF">ABS10_05820</name>
</gene>